<dbReference type="InterPro" id="IPR010719">
    <property type="entry name" value="MnmM_MeTrfase"/>
</dbReference>
<proteinExistence type="predicted"/>
<organism evidence="1 2">
    <name type="scientific">Metabacillus litoralis</name>
    <dbReference type="NCBI Taxonomy" id="152268"/>
    <lineage>
        <taxon>Bacteria</taxon>
        <taxon>Bacillati</taxon>
        <taxon>Bacillota</taxon>
        <taxon>Bacilli</taxon>
        <taxon>Bacillales</taxon>
        <taxon>Bacillaceae</taxon>
        <taxon>Metabacillus</taxon>
    </lineage>
</organism>
<dbReference type="EMBL" id="LWSG01000002">
    <property type="protein sequence ID" value="OAS88708.1"/>
    <property type="molecule type" value="Genomic_DNA"/>
</dbReference>
<evidence type="ECO:0000313" key="1">
    <source>
        <dbReference type="EMBL" id="OAS88708.1"/>
    </source>
</evidence>
<dbReference type="AlphaFoldDB" id="A0A179T619"/>
<dbReference type="SUPFAM" id="SSF53335">
    <property type="entry name" value="S-adenosyl-L-methionine-dependent methyltransferases"/>
    <property type="match status" value="1"/>
</dbReference>
<dbReference type="OrthoDB" id="9792989at2"/>
<comment type="caution">
    <text evidence="1">The sequence shown here is derived from an EMBL/GenBank/DDBJ whole genome shotgun (WGS) entry which is preliminary data.</text>
</comment>
<reference evidence="2" key="1">
    <citation type="submission" date="2016-04" db="EMBL/GenBank/DDBJ databases">
        <authorList>
            <person name="Lyu Z."/>
            <person name="Lyu W."/>
        </authorList>
    </citation>
    <scope>NUCLEOTIDE SEQUENCE [LARGE SCALE GENOMIC DNA]</scope>
    <source>
        <strain evidence="2">C44</strain>
    </source>
</reference>
<gene>
    <name evidence="1" type="ORF">A6K24_14725</name>
</gene>
<dbReference type="GO" id="GO:0008168">
    <property type="term" value="F:methyltransferase activity"/>
    <property type="evidence" value="ECO:0007669"/>
    <property type="project" value="UniProtKB-KW"/>
</dbReference>
<evidence type="ECO:0000313" key="2">
    <source>
        <dbReference type="Proteomes" id="UP000078534"/>
    </source>
</evidence>
<keyword evidence="2" id="KW-1185">Reference proteome</keyword>
<accession>A0A179T619</accession>
<keyword evidence="1" id="KW-0808">Transferase</keyword>
<dbReference type="Gene3D" id="3.40.50.150">
    <property type="entry name" value="Vaccinia Virus protein VP39"/>
    <property type="match status" value="1"/>
</dbReference>
<dbReference type="Pfam" id="PF06962">
    <property type="entry name" value="rRNA_methylase"/>
    <property type="match status" value="1"/>
</dbReference>
<dbReference type="GO" id="GO:0032259">
    <property type="term" value="P:methylation"/>
    <property type="evidence" value="ECO:0007669"/>
    <property type="project" value="UniProtKB-KW"/>
</dbReference>
<dbReference type="InterPro" id="IPR029063">
    <property type="entry name" value="SAM-dependent_MTases_sf"/>
</dbReference>
<dbReference type="Proteomes" id="UP000078534">
    <property type="component" value="Unassembled WGS sequence"/>
</dbReference>
<dbReference type="PANTHER" id="PTHR35276">
    <property type="entry name" value="S-ADENOSYL-L-METHIONINE-DEPENDENT METHYLTRANSFERASES SUPERFAMILY PROTEIN"/>
    <property type="match status" value="1"/>
</dbReference>
<name>A0A179T619_9BACI</name>
<keyword evidence="1" id="KW-0489">Methyltransferase</keyword>
<dbReference type="STRING" id="152268.A6K24_14725"/>
<dbReference type="PANTHER" id="PTHR35276:SF1">
    <property type="entry name" value="TRNA (MNM(5)S(2)U34)-METHYLTRANSFERASE, CHLOROPLASTIC"/>
    <property type="match status" value="1"/>
</dbReference>
<protein>
    <submittedName>
        <fullName evidence="1">rRNA methyltransferase</fullName>
    </submittedName>
</protein>
<sequence>MKLQRILPFAKQLLQTVVQRGDTVVDATIGNGHDTVFLAKLVGDEGHVFGFDIQEEAVLNTTARLKSEQLRKCVTIVQKGHQHIKSTVPVERHGSISGAIFNLGYLPGGDKTIVTLPTTTISAIEQLLEIMKPEGIIVIVIYHGHEEGQVERDELMNYVKTIDPGVAHVLQYQFINKQNNPPYIVAIEKC</sequence>
<dbReference type="RefSeq" id="WP_066326430.1">
    <property type="nucleotide sequence ID" value="NZ_LWSG01000002.1"/>
</dbReference>